<organism evidence="9 10">
    <name type="scientific">Gracilibacillus dipsosauri</name>
    <dbReference type="NCBI Taxonomy" id="178340"/>
    <lineage>
        <taxon>Bacteria</taxon>
        <taxon>Bacillati</taxon>
        <taxon>Bacillota</taxon>
        <taxon>Bacilli</taxon>
        <taxon>Bacillales</taxon>
        <taxon>Bacillaceae</taxon>
        <taxon>Gracilibacillus</taxon>
    </lineage>
</organism>
<keyword evidence="6 8" id="KW-0472">Membrane</keyword>
<dbReference type="InterPro" id="IPR037185">
    <property type="entry name" value="EmrE-like"/>
</dbReference>
<dbReference type="Proteomes" id="UP000245624">
    <property type="component" value="Unassembled WGS sequence"/>
</dbReference>
<proteinExistence type="inferred from homology"/>
<dbReference type="InterPro" id="IPR045324">
    <property type="entry name" value="Small_multidrug_res"/>
</dbReference>
<keyword evidence="2" id="KW-0813">Transport</keyword>
<dbReference type="PANTHER" id="PTHR30561:SF0">
    <property type="entry name" value="GUANIDINIUM EXPORTER"/>
    <property type="match status" value="1"/>
</dbReference>
<evidence type="ECO:0000313" key="10">
    <source>
        <dbReference type="Proteomes" id="UP000245624"/>
    </source>
</evidence>
<reference evidence="9 10" key="1">
    <citation type="submission" date="2018-05" db="EMBL/GenBank/DDBJ databases">
        <title>Genomic analysis of Gracilibacillus dipsosauri DD1 reveals novel features of a salt-tolerant amylase.</title>
        <authorList>
            <person name="Deutch C.E."/>
            <person name="Yang S."/>
        </authorList>
    </citation>
    <scope>NUCLEOTIDE SEQUENCE [LARGE SCALE GENOMIC DNA]</scope>
    <source>
        <strain evidence="9 10">DD1</strain>
    </source>
</reference>
<dbReference type="PANTHER" id="PTHR30561">
    <property type="entry name" value="SMR FAMILY PROTON-DEPENDENT DRUG EFFLUX TRANSPORTER SUGE"/>
    <property type="match status" value="1"/>
</dbReference>
<dbReference type="EMBL" id="QGTD01000003">
    <property type="protein sequence ID" value="PWU70171.1"/>
    <property type="molecule type" value="Genomic_DNA"/>
</dbReference>
<dbReference type="GO" id="GO:0022857">
    <property type="term" value="F:transmembrane transporter activity"/>
    <property type="evidence" value="ECO:0007669"/>
    <property type="project" value="InterPro"/>
</dbReference>
<protein>
    <submittedName>
        <fullName evidence="9">QacE family quaternary ammonium compound efflux SMR transporter</fullName>
    </submittedName>
</protein>
<keyword evidence="5 8" id="KW-1133">Transmembrane helix</keyword>
<evidence type="ECO:0000256" key="4">
    <source>
        <dbReference type="ARBA" id="ARBA00022692"/>
    </source>
</evidence>
<keyword evidence="3" id="KW-1003">Cell membrane</keyword>
<comment type="caution">
    <text evidence="9">The sequence shown here is derived from an EMBL/GenBank/DDBJ whole genome shotgun (WGS) entry which is preliminary data.</text>
</comment>
<dbReference type="AlphaFoldDB" id="A0A317L2R0"/>
<gene>
    <name evidence="9" type="ORF">DLJ74_01530</name>
</gene>
<dbReference type="InterPro" id="IPR000390">
    <property type="entry name" value="Small_drug/metabolite_transptr"/>
</dbReference>
<dbReference type="GO" id="GO:0005886">
    <property type="term" value="C:plasma membrane"/>
    <property type="evidence" value="ECO:0007669"/>
    <property type="project" value="UniProtKB-SubCell"/>
</dbReference>
<comment type="subcellular location">
    <subcellularLocation>
        <location evidence="1 7">Cell membrane</location>
        <topology evidence="1 7">Multi-pass membrane protein</topology>
    </subcellularLocation>
</comment>
<feature type="transmembrane region" description="Helical" evidence="8">
    <location>
        <begin position="32"/>
        <end position="50"/>
    </location>
</feature>
<dbReference type="OrthoDB" id="21828at2"/>
<sequence>MDWIILVLSGLFETAGVMMISRWHMTKKGFDLLGMIVSFMISFVGLTYALETISMGTAYAIWTGIGAAGGVLVGMLFFHEPKDRKRIFFLLLIIGSVVGLKLIS</sequence>
<name>A0A317L2R0_9BACI</name>
<dbReference type="Pfam" id="PF00893">
    <property type="entry name" value="Multi_Drug_Res"/>
    <property type="match status" value="1"/>
</dbReference>
<feature type="transmembrane region" description="Helical" evidence="8">
    <location>
        <begin position="56"/>
        <end position="78"/>
    </location>
</feature>
<evidence type="ECO:0000256" key="2">
    <source>
        <dbReference type="ARBA" id="ARBA00022448"/>
    </source>
</evidence>
<keyword evidence="10" id="KW-1185">Reference proteome</keyword>
<comment type="similarity">
    <text evidence="7">Belongs to the drug/metabolite transporter (DMT) superfamily. Small multidrug resistance (SMR) (TC 2.A.7.1) family.</text>
</comment>
<evidence type="ECO:0000256" key="5">
    <source>
        <dbReference type="ARBA" id="ARBA00022989"/>
    </source>
</evidence>
<feature type="transmembrane region" description="Helical" evidence="8">
    <location>
        <begin position="87"/>
        <end position="103"/>
    </location>
</feature>
<evidence type="ECO:0000256" key="3">
    <source>
        <dbReference type="ARBA" id="ARBA00022475"/>
    </source>
</evidence>
<dbReference type="SUPFAM" id="SSF103481">
    <property type="entry name" value="Multidrug resistance efflux transporter EmrE"/>
    <property type="match status" value="1"/>
</dbReference>
<dbReference type="RefSeq" id="WP_054861056.1">
    <property type="nucleotide sequence ID" value="NZ_QGTD01000003.1"/>
</dbReference>
<evidence type="ECO:0000256" key="6">
    <source>
        <dbReference type="ARBA" id="ARBA00023136"/>
    </source>
</evidence>
<evidence type="ECO:0000313" key="9">
    <source>
        <dbReference type="EMBL" id="PWU70171.1"/>
    </source>
</evidence>
<evidence type="ECO:0000256" key="1">
    <source>
        <dbReference type="ARBA" id="ARBA00004651"/>
    </source>
</evidence>
<evidence type="ECO:0000256" key="7">
    <source>
        <dbReference type="RuleBase" id="RU003942"/>
    </source>
</evidence>
<evidence type="ECO:0000256" key="8">
    <source>
        <dbReference type="SAM" id="Phobius"/>
    </source>
</evidence>
<accession>A0A317L2R0</accession>
<keyword evidence="4 7" id="KW-0812">Transmembrane</keyword>
<dbReference type="Gene3D" id="1.10.3730.20">
    <property type="match status" value="1"/>
</dbReference>
<feature type="transmembrane region" description="Helical" evidence="8">
    <location>
        <begin position="6"/>
        <end position="25"/>
    </location>
</feature>